<evidence type="ECO:0000256" key="1">
    <source>
        <dbReference type="ARBA" id="ARBA00008416"/>
    </source>
</evidence>
<dbReference type="EMBL" id="LNAL01000008">
    <property type="protein sequence ID" value="KUG05868.1"/>
    <property type="molecule type" value="Genomic_DNA"/>
</dbReference>
<evidence type="ECO:0000256" key="3">
    <source>
        <dbReference type="RuleBase" id="RU003457"/>
    </source>
</evidence>
<feature type="binding site" evidence="2">
    <location>
        <position position="104"/>
    </location>
    <ligand>
        <name>Fe cation</name>
        <dbReference type="ChEBI" id="CHEBI:24875"/>
    </ligand>
</feature>
<dbReference type="RefSeq" id="WP_059071562.1">
    <property type="nucleotide sequence ID" value="NZ_LNAL01000008.1"/>
</dbReference>
<evidence type="ECO:0000313" key="7">
    <source>
        <dbReference type="Proteomes" id="UP000054223"/>
    </source>
</evidence>
<evidence type="ECO:0000259" key="5">
    <source>
        <dbReference type="Pfam" id="PF05726"/>
    </source>
</evidence>
<evidence type="ECO:0000313" key="6">
    <source>
        <dbReference type="EMBL" id="KUG05868.1"/>
    </source>
</evidence>
<dbReference type="CDD" id="cd02247">
    <property type="entry name" value="cupin_pirin_C"/>
    <property type="match status" value="1"/>
</dbReference>
<dbReference type="Pfam" id="PF02678">
    <property type="entry name" value="Pirin"/>
    <property type="match status" value="1"/>
</dbReference>
<dbReference type="InterPro" id="IPR012093">
    <property type="entry name" value="Pirin"/>
</dbReference>
<dbReference type="InterPro" id="IPR053186">
    <property type="entry name" value="QDO-related"/>
</dbReference>
<dbReference type="Proteomes" id="UP000054223">
    <property type="component" value="Unassembled WGS sequence"/>
</dbReference>
<dbReference type="PANTHER" id="PTHR43594">
    <property type="entry name" value="QUERCETIN 2,3-DIOXYGENASE"/>
    <property type="match status" value="1"/>
</dbReference>
<name>A0A9X0HHA3_SOLP1</name>
<comment type="caution">
    <text evidence="6">The sequence shown here is derived from an EMBL/GenBank/DDBJ whole genome shotgun (WGS) entry which is preliminary data.</text>
</comment>
<dbReference type="InterPro" id="IPR008778">
    <property type="entry name" value="Pirin_C_dom"/>
</dbReference>
<evidence type="ECO:0000259" key="4">
    <source>
        <dbReference type="Pfam" id="PF02678"/>
    </source>
</evidence>
<sequence>MRTIKQQHRALSAPIDDLITYRALPTQSVEHLDPFLFLNHHGPQTYQPNNRGLPFGPHPHRGFETVTFILEGDIMHKDTGGHESVINAGGIQWMTAGSGLIHAEVSSAEFKRQGGPLEILQLWVNLPAKHKMTAPRYIGLQAPDIPQASLDEGRVTLHAVSGEWAGTTGAVQPLAPVALAWAELRAGAKLHLSIPAEHTIFFYTVRGKLRVNGQETEALRLTEFNHDGDELQLEALADAVVLLGHAKPFNEPIVSYGPFVMNSPQEIEQAYHDYQAGKFGRWRG</sequence>
<evidence type="ECO:0000256" key="2">
    <source>
        <dbReference type="PIRSR" id="PIRSR006232-1"/>
    </source>
</evidence>
<feature type="binding site" evidence="2">
    <location>
        <position position="60"/>
    </location>
    <ligand>
        <name>Fe cation</name>
        <dbReference type="ChEBI" id="CHEBI:24875"/>
    </ligand>
</feature>
<feature type="binding site" evidence="2">
    <location>
        <position position="58"/>
    </location>
    <ligand>
        <name>Fe cation</name>
        <dbReference type="ChEBI" id="CHEBI:24875"/>
    </ligand>
</feature>
<comment type="cofactor">
    <cofactor evidence="2">
        <name>Fe cation</name>
        <dbReference type="ChEBI" id="CHEBI:24875"/>
    </cofactor>
    <text evidence="2">Binds 1 Fe cation per subunit.</text>
</comment>
<feature type="domain" description="Pirin C-terminal" evidence="5">
    <location>
        <begin position="183"/>
        <end position="280"/>
    </location>
</feature>
<dbReference type="PANTHER" id="PTHR43594:SF1">
    <property type="entry name" value="QUERCETIN 2,3-DIOXYGENASE PA2418-RELATED"/>
    <property type="match status" value="1"/>
</dbReference>
<dbReference type="Gene3D" id="2.60.120.10">
    <property type="entry name" value="Jelly Rolls"/>
    <property type="match status" value="2"/>
</dbReference>
<dbReference type="PIRSF" id="PIRSF006232">
    <property type="entry name" value="Pirin"/>
    <property type="match status" value="1"/>
</dbReference>
<dbReference type="InterPro" id="IPR003829">
    <property type="entry name" value="Pirin_N_dom"/>
</dbReference>
<dbReference type="SUPFAM" id="SSF51182">
    <property type="entry name" value="RmlC-like cupins"/>
    <property type="match status" value="1"/>
</dbReference>
<comment type="similarity">
    <text evidence="1 3">Belongs to the pirin family.</text>
</comment>
<accession>A0A9X0HHA3</accession>
<reference evidence="6 7" key="1">
    <citation type="submission" date="2015-11" db="EMBL/GenBank/DDBJ databases">
        <title>Solirubrum puertoriconensis gen. nov. an environmental bacteria isolated in Puerto Rico.</title>
        <authorList>
            <person name="Cuebas-Irizarry M.F."/>
            <person name="Montalvo-Rodriguez R."/>
        </authorList>
    </citation>
    <scope>NUCLEOTIDE SEQUENCE [LARGE SCALE GENOMIC DNA]</scope>
    <source>
        <strain evidence="6 7">MC1A</strain>
    </source>
</reference>
<dbReference type="InterPro" id="IPR014710">
    <property type="entry name" value="RmlC-like_jellyroll"/>
</dbReference>
<proteinExistence type="inferred from homology"/>
<keyword evidence="7" id="KW-1185">Reference proteome</keyword>
<protein>
    <submittedName>
        <fullName evidence="6">Nuclease PIN</fullName>
    </submittedName>
</protein>
<keyword evidence="2" id="KW-0479">Metal-binding</keyword>
<organism evidence="6 7">
    <name type="scientific">Solirubrum puertoriconensis</name>
    <dbReference type="NCBI Taxonomy" id="1751427"/>
    <lineage>
        <taxon>Bacteria</taxon>
        <taxon>Pseudomonadati</taxon>
        <taxon>Bacteroidota</taxon>
        <taxon>Cytophagia</taxon>
        <taxon>Cytophagales</taxon>
    </lineage>
</organism>
<dbReference type="CDD" id="cd02909">
    <property type="entry name" value="cupin_pirin_N"/>
    <property type="match status" value="1"/>
</dbReference>
<dbReference type="Pfam" id="PF05726">
    <property type="entry name" value="Pirin_C"/>
    <property type="match status" value="1"/>
</dbReference>
<dbReference type="OrthoDB" id="321327at2"/>
<feature type="binding site" evidence="2">
    <location>
        <position position="102"/>
    </location>
    <ligand>
        <name>Fe cation</name>
        <dbReference type="ChEBI" id="CHEBI:24875"/>
    </ligand>
</feature>
<dbReference type="InterPro" id="IPR011051">
    <property type="entry name" value="RmlC_Cupin_sf"/>
</dbReference>
<gene>
    <name evidence="6" type="ORF">ASU33_00310</name>
</gene>
<dbReference type="AlphaFoldDB" id="A0A9X0HHA3"/>
<keyword evidence="2" id="KW-0408">Iron</keyword>
<dbReference type="GO" id="GO:0046872">
    <property type="term" value="F:metal ion binding"/>
    <property type="evidence" value="ECO:0007669"/>
    <property type="project" value="UniProtKB-KW"/>
</dbReference>
<feature type="domain" description="Pirin N-terminal" evidence="4">
    <location>
        <begin position="21"/>
        <end position="124"/>
    </location>
</feature>